<dbReference type="PROSITE" id="PS51318">
    <property type="entry name" value="TAT"/>
    <property type="match status" value="1"/>
</dbReference>
<feature type="compositionally biased region" description="Basic and acidic residues" evidence="1">
    <location>
        <begin position="1"/>
        <end position="23"/>
    </location>
</feature>
<dbReference type="Pfam" id="PF01738">
    <property type="entry name" value="DLH"/>
    <property type="match status" value="1"/>
</dbReference>
<name>A0A6L3T8A3_9HYPH</name>
<dbReference type="SUPFAM" id="SSF53474">
    <property type="entry name" value="alpha/beta-Hydrolases"/>
    <property type="match status" value="1"/>
</dbReference>
<dbReference type="EMBL" id="VZZK01000001">
    <property type="protein sequence ID" value="KAB1081552.1"/>
    <property type="molecule type" value="Genomic_DNA"/>
</dbReference>
<gene>
    <name evidence="3" type="ORF">F6X53_00110</name>
</gene>
<evidence type="ECO:0000313" key="3">
    <source>
        <dbReference type="EMBL" id="KAB1081552.1"/>
    </source>
</evidence>
<comment type="caution">
    <text evidence="3">The sequence shown here is derived from an EMBL/GenBank/DDBJ whole genome shotgun (WGS) entry which is preliminary data.</text>
</comment>
<sequence length="305" mass="32557">MQDETPKPIDGRDWTGPDHRSEGLDGLIAPPLSRRGFVMTSLMTGLTLATTRVEAQAIHTDTTGIEAGEVRIPAGDGPMPGYRAMPEGKGPFPIVLVIEEIFGVHDYIKDICRRLAKAGYCAVAPELYARQGDLSRMTDVQEIVRDVIAKTPDAQWMADLDATIVWAASASKGDPERIGVMGWCRGGRAVWLYAAHRRDLKAAVAWYGPVGGERTGIQPRTAGDVAAEIHAPLLALYGGADTGIPVASVEAARDKANAAGKSVTLTVFPDAPHGFHADYRPSYRKDAAAAGWSKALDFLKANGVG</sequence>
<dbReference type="PANTHER" id="PTHR46623:SF6">
    <property type="entry name" value="ALPHA_BETA-HYDROLASES SUPERFAMILY PROTEIN"/>
    <property type="match status" value="1"/>
</dbReference>
<dbReference type="OrthoDB" id="9771666at2"/>
<accession>A0A6L3T8A3</accession>
<feature type="region of interest" description="Disordered" evidence="1">
    <location>
        <begin position="1"/>
        <end position="27"/>
    </location>
</feature>
<dbReference type="AlphaFoldDB" id="A0A6L3T8A3"/>
<evidence type="ECO:0000313" key="4">
    <source>
        <dbReference type="Proteomes" id="UP000474159"/>
    </source>
</evidence>
<reference evidence="3 4" key="1">
    <citation type="submission" date="2019-09" db="EMBL/GenBank/DDBJ databases">
        <title>YIM 48816 draft genome.</title>
        <authorList>
            <person name="Jiang L."/>
        </authorList>
    </citation>
    <scope>NUCLEOTIDE SEQUENCE [LARGE SCALE GENOMIC DNA]</scope>
    <source>
        <strain evidence="3 4">YIM 48816</strain>
    </source>
</reference>
<evidence type="ECO:0000259" key="2">
    <source>
        <dbReference type="Pfam" id="PF01738"/>
    </source>
</evidence>
<dbReference type="InterPro" id="IPR051049">
    <property type="entry name" value="Dienelactone_hydrolase-like"/>
</dbReference>
<organism evidence="3 4">
    <name type="scientific">Methylobacterium soli</name>
    <dbReference type="NCBI Taxonomy" id="553447"/>
    <lineage>
        <taxon>Bacteria</taxon>
        <taxon>Pseudomonadati</taxon>
        <taxon>Pseudomonadota</taxon>
        <taxon>Alphaproteobacteria</taxon>
        <taxon>Hyphomicrobiales</taxon>
        <taxon>Methylobacteriaceae</taxon>
        <taxon>Methylobacterium</taxon>
    </lineage>
</organism>
<protein>
    <submittedName>
        <fullName evidence="3">Dienelactone hydrolase family protein</fullName>
    </submittedName>
</protein>
<dbReference type="InterPro" id="IPR029058">
    <property type="entry name" value="AB_hydrolase_fold"/>
</dbReference>
<dbReference type="InterPro" id="IPR006311">
    <property type="entry name" value="TAT_signal"/>
</dbReference>
<dbReference type="InterPro" id="IPR002925">
    <property type="entry name" value="Dienelactn_hydro"/>
</dbReference>
<feature type="domain" description="Dienelactone hydrolase" evidence="2">
    <location>
        <begin position="79"/>
        <end position="301"/>
    </location>
</feature>
<keyword evidence="4" id="KW-1185">Reference proteome</keyword>
<dbReference type="PANTHER" id="PTHR46623">
    <property type="entry name" value="CARBOXYMETHYLENEBUTENOLIDASE-RELATED"/>
    <property type="match status" value="1"/>
</dbReference>
<dbReference type="Proteomes" id="UP000474159">
    <property type="component" value="Unassembled WGS sequence"/>
</dbReference>
<dbReference type="GO" id="GO:0016787">
    <property type="term" value="F:hydrolase activity"/>
    <property type="evidence" value="ECO:0007669"/>
    <property type="project" value="UniProtKB-KW"/>
</dbReference>
<proteinExistence type="predicted"/>
<keyword evidence="3" id="KW-0378">Hydrolase</keyword>
<dbReference type="Gene3D" id="3.40.50.1820">
    <property type="entry name" value="alpha/beta hydrolase"/>
    <property type="match status" value="1"/>
</dbReference>
<evidence type="ECO:0000256" key="1">
    <source>
        <dbReference type="SAM" id="MobiDB-lite"/>
    </source>
</evidence>